<keyword evidence="1" id="KW-0472">Membrane</keyword>
<evidence type="ECO:0000313" key="4">
    <source>
        <dbReference type="Proteomes" id="UP000321947"/>
    </source>
</evidence>
<dbReference type="EMBL" id="SSTD01017244">
    <property type="protein sequence ID" value="TYK00083.1"/>
    <property type="molecule type" value="Genomic_DNA"/>
</dbReference>
<dbReference type="Pfam" id="PF07727">
    <property type="entry name" value="RVT_2"/>
    <property type="match status" value="1"/>
</dbReference>
<evidence type="ECO:0000313" key="3">
    <source>
        <dbReference type="EMBL" id="TYK00083.1"/>
    </source>
</evidence>
<gene>
    <name evidence="3" type="ORF">E5676_scaffold596G00340</name>
</gene>
<proteinExistence type="predicted"/>
<organism evidence="3 4">
    <name type="scientific">Cucumis melo var. makuwa</name>
    <name type="common">Oriental melon</name>
    <dbReference type="NCBI Taxonomy" id="1194695"/>
    <lineage>
        <taxon>Eukaryota</taxon>
        <taxon>Viridiplantae</taxon>
        <taxon>Streptophyta</taxon>
        <taxon>Embryophyta</taxon>
        <taxon>Tracheophyta</taxon>
        <taxon>Spermatophyta</taxon>
        <taxon>Magnoliopsida</taxon>
        <taxon>eudicotyledons</taxon>
        <taxon>Gunneridae</taxon>
        <taxon>Pentapetalae</taxon>
        <taxon>rosids</taxon>
        <taxon>fabids</taxon>
        <taxon>Cucurbitales</taxon>
        <taxon>Cucurbitaceae</taxon>
        <taxon>Benincaseae</taxon>
        <taxon>Cucumis</taxon>
    </lineage>
</organism>
<protein>
    <submittedName>
        <fullName evidence="3">Putative mitochondrial protein</fullName>
    </submittedName>
</protein>
<evidence type="ECO:0000259" key="2">
    <source>
        <dbReference type="Pfam" id="PF07727"/>
    </source>
</evidence>
<dbReference type="AlphaFoldDB" id="A0A5D3BJZ6"/>
<comment type="caution">
    <text evidence="3">The sequence shown here is derived from an EMBL/GenBank/DDBJ whole genome shotgun (WGS) entry which is preliminary data.</text>
</comment>
<name>A0A5D3BJZ6_CUCMM</name>
<dbReference type="InterPro" id="IPR043502">
    <property type="entry name" value="DNA/RNA_pol_sf"/>
</dbReference>
<dbReference type="PANTHER" id="PTHR43383:SF2">
    <property type="entry name" value="AMIDOHYDROLASE 2 FAMILY PROTEIN"/>
    <property type="match status" value="1"/>
</dbReference>
<sequence>MKVFRFDGGGEFCNNYLQSFFESKGNAIDVFTTNASTPLARHKARLVAKGYHQVHGFDFDETVSPVVKKPTIQIILALAAQYSWSLTQLDVKNVFLHGILQETVYMSQPTAFQDKTCPNHVCLLHKSLYGLKQAPRAWFESFTSYLFTLGFVVSNADPSLFIRSVGSSLTYLLLYVDDIIVTGPDSSYISLLKTQLALEFQISDLGPLKYFLGLKIHSLPNGLFVNQVKYLNDLLHTSRMISAKSCTRPMSPSLDLYTTAPPFNDSSLYRKLVGSLQYLTFTRPDIAFSMILLTYALSLDSLPSLAQIQSPGLLESNLQSPVFPQKQNIVLSPLLLLIFTGYSNFSVISVFL</sequence>
<reference evidence="3 4" key="1">
    <citation type="submission" date="2019-08" db="EMBL/GenBank/DDBJ databases">
        <title>Draft genome sequences of two oriental melons (Cucumis melo L. var makuwa).</title>
        <authorList>
            <person name="Kwon S.-Y."/>
        </authorList>
    </citation>
    <scope>NUCLEOTIDE SEQUENCE [LARGE SCALE GENOMIC DNA]</scope>
    <source>
        <strain evidence="4">cv. Chang Bougi</strain>
        <tissue evidence="3">Leaf</tissue>
    </source>
</reference>
<keyword evidence="1" id="KW-1133">Transmembrane helix</keyword>
<dbReference type="SUPFAM" id="SSF56672">
    <property type="entry name" value="DNA/RNA polymerases"/>
    <property type="match status" value="1"/>
</dbReference>
<dbReference type="Proteomes" id="UP000321947">
    <property type="component" value="Unassembled WGS sequence"/>
</dbReference>
<evidence type="ECO:0000256" key="1">
    <source>
        <dbReference type="SAM" id="Phobius"/>
    </source>
</evidence>
<feature type="domain" description="Reverse transcriptase Ty1/copia-type" evidence="2">
    <location>
        <begin position="38"/>
        <end position="251"/>
    </location>
</feature>
<accession>A0A5D3BJZ6</accession>
<dbReference type="PANTHER" id="PTHR43383">
    <property type="entry name" value="NODULIN 6"/>
    <property type="match status" value="1"/>
</dbReference>
<feature type="transmembrane region" description="Helical" evidence="1">
    <location>
        <begin position="329"/>
        <end position="351"/>
    </location>
</feature>
<keyword evidence="1" id="KW-0812">Transmembrane</keyword>
<dbReference type="InterPro" id="IPR013103">
    <property type="entry name" value="RVT_2"/>
</dbReference>